<feature type="compositionally biased region" description="Acidic residues" evidence="1">
    <location>
        <begin position="68"/>
        <end position="80"/>
    </location>
</feature>
<accession>A0A8D8PAC1</accession>
<feature type="compositionally biased region" description="Basic and acidic residues" evidence="1">
    <location>
        <begin position="131"/>
        <end position="141"/>
    </location>
</feature>
<name>A0A8D8PAC1_CULPI</name>
<protein>
    <submittedName>
        <fullName evidence="2">(northern house mosquito) hypothetical protein</fullName>
    </submittedName>
</protein>
<dbReference type="EMBL" id="HBUE01332633">
    <property type="protein sequence ID" value="CAG6594235.1"/>
    <property type="molecule type" value="Transcribed_RNA"/>
</dbReference>
<organism evidence="2">
    <name type="scientific">Culex pipiens</name>
    <name type="common">House mosquito</name>
    <dbReference type="NCBI Taxonomy" id="7175"/>
    <lineage>
        <taxon>Eukaryota</taxon>
        <taxon>Metazoa</taxon>
        <taxon>Ecdysozoa</taxon>
        <taxon>Arthropoda</taxon>
        <taxon>Hexapoda</taxon>
        <taxon>Insecta</taxon>
        <taxon>Pterygota</taxon>
        <taxon>Neoptera</taxon>
        <taxon>Endopterygota</taxon>
        <taxon>Diptera</taxon>
        <taxon>Nematocera</taxon>
        <taxon>Culicoidea</taxon>
        <taxon>Culicidae</taxon>
        <taxon>Culicinae</taxon>
        <taxon>Culicini</taxon>
        <taxon>Culex</taxon>
        <taxon>Culex</taxon>
    </lineage>
</organism>
<feature type="compositionally biased region" description="Low complexity" evidence="1">
    <location>
        <begin position="383"/>
        <end position="396"/>
    </location>
</feature>
<feature type="region of interest" description="Disordered" evidence="1">
    <location>
        <begin position="331"/>
        <end position="406"/>
    </location>
</feature>
<feature type="region of interest" description="Disordered" evidence="1">
    <location>
        <begin position="65"/>
        <end position="88"/>
    </location>
</feature>
<dbReference type="EMBL" id="HBUE01225905">
    <property type="protein sequence ID" value="CAG6542151.1"/>
    <property type="molecule type" value="Transcribed_RNA"/>
</dbReference>
<feature type="compositionally biased region" description="Basic residues" evidence="1">
    <location>
        <begin position="238"/>
        <end position="249"/>
    </location>
</feature>
<proteinExistence type="predicted"/>
<reference evidence="2" key="1">
    <citation type="submission" date="2021-05" db="EMBL/GenBank/DDBJ databases">
        <authorList>
            <person name="Alioto T."/>
            <person name="Alioto T."/>
            <person name="Gomez Garrido J."/>
        </authorList>
    </citation>
    <scope>NUCLEOTIDE SEQUENCE</scope>
</reference>
<evidence type="ECO:0000256" key="1">
    <source>
        <dbReference type="SAM" id="MobiDB-lite"/>
    </source>
</evidence>
<evidence type="ECO:0000313" key="2">
    <source>
        <dbReference type="EMBL" id="CAG6594235.1"/>
    </source>
</evidence>
<feature type="compositionally biased region" description="Gly residues" evidence="1">
    <location>
        <begin position="142"/>
        <end position="154"/>
    </location>
</feature>
<sequence length="406" mass="44528">MRLQSLNCSFRFADVRLWRSGRDAGADRFARAHQRTGTDRVGGFLHGYEGGGRRRVHHDLRHAAQFDSADDDDGQSEDEGERGPREDLCGCGVLGRGRSGQCGRAARDDLRRGCGVQVLFVSQRGGRVWARQRERSARGVAEDGGNGVGVGVPRGGRMQRSPGPRSRREPQKVPNLPPIPTGPDGSRSDRPGRQTLPTVRRPLSHRAPVRGPRPARNPDSPCQRGPTHGRNLPPLPVNRRRGHPRRAHRVQVLPPHPSPLQPRTPLASRLRRRHQHGRVGPLAEHPRHEAAHVRQQKPRRLPQSLGRHLVRPVRPPALLDQLSTVRPANPGPRAASLHGTGQDVRTGLGQGTAGGRLRRGRLRVGSGGHLHRDEGHYRVSEQGQSVHGSEVEGSGSCELHPRISGV</sequence>
<feature type="region of interest" description="Disordered" evidence="1">
    <location>
        <begin position="125"/>
        <end position="300"/>
    </location>
</feature>
<feature type="compositionally biased region" description="Basic and acidic residues" evidence="1">
    <location>
        <begin position="370"/>
        <end position="379"/>
    </location>
</feature>
<dbReference type="AlphaFoldDB" id="A0A8D8PAC1"/>